<evidence type="ECO:0000313" key="3">
    <source>
        <dbReference type="Proteomes" id="UP000216004"/>
    </source>
</evidence>
<sequence>MLCVVIGVTYSTFIPSADVSQMILLVPALILMFLSGVFMPFWAVPSSQRTLSKFFLLIT</sequence>
<organism evidence="2 3">
    <name type="scientific">Bombiscardovia coagulans</name>
    <dbReference type="NCBI Taxonomy" id="686666"/>
    <lineage>
        <taxon>Bacteria</taxon>
        <taxon>Bacillati</taxon>
        <taxon>Actinomycetota</taxon>
        <taxon>Actinomycetes</taxon>
        <taxon>Bifidobacteriales</taxon>
        <taxon>Bifidobacteriaceae</taxon>
        <taxon>Bombiscardovia</taxon>
    </lineage>
</organism>
<keyword evidence="1" id="KW-0812">Transmembrane</keyword>
<dbReference type="AlphaFoldDB" id="A0A261EPJ2"/>
<keyword evidence="2" id="KW-0547">Nucleotide-binding</keyword>
<accession>A0A261EPJ2</accession>
<keyword evidence="3" id="KW-1185">Reference proteome</keyword>
<reference evidence="2 3" key="1">
    <citation type="journal article" date="2017" name="BMC Genomics">
        <title>Comparative genomic and phylogenomic analyses of the Bifidobacteriaceae family.</title>
        <authorList>
            <person name="Lugli G.A."/>
            <person name="Milani C."/>
            <person name="Turroni F."/>
            <person name="Duranti S."/>
            <person name="Mancabelli L."/>
            <person name="Mangifesta M."/>
            <person name="Ferrario C."/>
            <person name="Modesto M."/>
            <person name="Mattarelli P."/>
            <person name="Jiri K."/>
            <person name="van Sinderen D."/>
            <person name="Ventura M."/>
        </authorList>
    </citation>
    <scope>NUCLEOTIDE SEQUENCE [LARGE SCALE GENOMIC DNA]</scope>
    <source>
        <strain evidence="2 3">DSM 22924</strain>
    </source>
</reference>
<proteinExistence type="predicted"/>
<protein>
    <submittedName>
        <fullName evidence="2">ABC superfamily ATP-binding cassette transporter</fullName>
    </submittedName>
</protein>
<comment type="caution">
    <text evidence="2">The sequence shown here is derived from an EMBL/GenBank/DDBJ whole genome shotgun (WGS) entry which is preliminary data.</text>
</comment>
<keyword evidence="1" id="KW-1133">Transmembrane helix</keyword>
<feature type="transmembrane region" description="Helical" evidence="1">
    <location>
        <begin position="22"/>
        <end position="44"/>
    </location>
</feature>
<dbReference type="Proteomes" id="UP000216004">
    <property type="component" value="Unassembled WGS sequence"/>
</dbReference>
<evidence type="ECO:0000256" key="1">
    <source>
        <dbReference type="SAM" id="Phobius"/>
    </source>
</evidence>
<gene>
    <name evidence="2" type="ORF">BOCO_1265</name>
</gene>
<dbReference type="EMBL" id="MWWS01000008">
    <property type="protein sequence ID" value="OZG48778.1"/>
    <property type="molecule type" value="Genomic_DNA"/>
</dbReference>
<keyword evidence="2" id="KW-0067">ATP-binding</keyword>
<evidence type="ECO:0000313" key="2">
    <source>
        <dbReference type="EMBL" id="OZG48778.1"/>
    </source>
</evidence>
<keyword evidence="1" id="KW-0472">Membrane</keyword>
<name>A0A261EPJ2_9BIFI</name>
<dbReference type="GO" id="GO:0005524">
    <property type="term" value="F:ATP binding"/>
    <property type="evidence" value="ECO:0007669"/>
    <property type="project" value="UniProtKB-KW"/>
</dbReference>